<reference evidence="1 2" key="1">
    <citation type="submission" date="2024-08" db="EMBL/GenBank/DDBJ databases">
        <title>Insights into the chromosomal genome structure of Flemingia macrophylla.</title>
        <authorList>
            <person name="Ding Y."/>
            <person name="Zhao Y."/>
            <person name="Bi W."/>
            <person name="Wu M."/>
            <person name="Zhao G."/>
            <person name="Gong Y."/>
            <person name="Li W."/>
            <person name="Zhang P."/>
        </authorList>
    </citation>
    <scope>NUCLEOTIDE SEQUENCE [LARGE SCALE GENOMIC DNA]</scope>
    <source>
        <strain evidence="1">DYQJB</strain>
        <tissue evidence="1">Leaf</tissue>
    </source>
</reference>
<evidence type="ECO:0000313" key="1">
    <source>
        <dbReference type="EMBL" id="KAL2349426.1"/>
    </source>
</evidence>
<dbReference type="EMBL" id="JBGMDY010000001">
    <property type="protein sequence ID" value="KAL2349426.1"/>
    <property type="molecule type" value="Genomic_DNA"/>
</dbReference>
<name>A0ABD1NNC5_9FABA</name>
<comment type="caution">
    <text evidence="1">The sequence shown here is derived from an EMBL/GenBank/DDBJ whole genome shotgun (WGS) entry which is preliminary data.</text>
</comment>
<keyword evidence="2" id="KW-1185">Reference proteome</keyword>
<gene>
    <name evidence="1" type="ORF">Fmac_003426</name>
</gene>
<protein>
    <submittedName>
        <fullName evidence="1">Uncharacterized protein</fullName>
    </submittedName>
</protein>
<dbReference type="Proteomes" id="UP001603857">
    <property type="component" value="Unassembled WGS sequence"/>
</dbReference>
<accession>A0ABD1NNC5</accession>
<evidence type="ECO:0000313" key="2">
    <source>
        <dbReference type="Proteomes" id="UP001603857"/>
    </source>
</evidence>
<organism evidence="1 2">
    <name type="scientific">Flemingia macrophylla</name>
    <dbReference type="NCBI Taxonomy" id="520843"/>
    <lineage>
        <taxon>Eukaryota</taxon>
        <taxon>Viridiplantae</taxon>
        <taxon>Streptophyta</taxon>
        <taxon>Embryophyta</taxon>
        <taxon>Tracheophyta</taxon>
        <taxon>Spermatophyta</taxon>
        <taxon>Magnoliopsida</taxon>
        <taxon>eudicotyledons</taxon>
        <taxon>Gunneridae</taxon>
        <taxon>Pentapetalae</taxon>
        <taxon>rosids</taxon>
        <taxon>fabids</taxon>
        <taxon>Fabales</taxon>
        <taxon>Fabaceae</taxon>
        <taxon>Papilionoideae</taxon>
        <taxon>50 kb inversion clade</taxon>
        <taxon>NPAAA clade</taxon>
        <taxon>indigoferoid/millettioid clade</taxon>
        <taxon>Phaseoleae</taxon>
        <taxon>Flemingia</taxon>
    </lineage>
</organism>
<proteinExistence type="predicted"/>
<dbReference type="AlphaFoldDB" id="A0ABD1NNC5"/>
<sequence>MKKGKAQGNNQRERKLSNELRLLIFLKFFMTLRFTPTMSFKKQHCPETTHTLTNSIDEVALIFKNKK</sequence>